<evidence type="ECO:0000259" key="3">
    <source>
        <dbReference type="Pfam" id="PF13476"/>
    </source>
</evidence>
<dbReference type="InterPro" id="IPR038729">
    <property type="entry name" value="Rad50/SbcC_AAA"/>
</dbReference>
<evidence type="ECO:0000313" key="4">
    <source>
        <dbReference type="EMBL" id="QNL99509.1"/>
    </source>
</evidence>
<sequence length="561" mass="64337">MYFSKLLLKDFGKFHNREINLKPGVNVVYGTRNAGKSTVADFEYATLYGIGTFPETEDDDLAHHKPMDEHGFSGKAYVIKDGDEYLVERSFRKHNMTTQVLNVKNGRVGKLKHKNSLYESLTGVDKKTYSDALYIRQQKDTENEAEELNTFVTNLATTGSSNLDKRRALAILRDQKNALDVTETEQQIAELKEELKQYDGDEEALKEVRKKIADNDEEFAIETAKRKREARRLIDTEKGTKYEEDDELNEHLDSLQENSVFLDADLLKDYKAPKKLTDRWWMIALTGLLVIGVIAALVYILPFDDGVRQLFVVCTALFVVMTIVDGLHRKGALDGENQAPSEEEFKKIVYELERKNEAYEDVEIDMSFARKYMDLKEDLRATEAEILERKKQKAQMEDEIRVCEGRKQAIEREIYATTLAINTIQELSRSYVEEWNYIINDHMTDIMQRVTGGLYEDAKIDEKLRLVIKKNGAFTDITQIDATDLPLVRMAVRVGIATRLCKEHMPVVIDGLPQMNNTQMQGFFASIEEIPSEQILILTDDKQLVSKIKDTKSTYALTNLS</sequence>
<feature type="coiled-coil region" evidence="1">
    <location>
        <begin position="181"/>
        <end position="211"/>
    </location>
</feature>
<feature type="transmembrane region" description="Helical" evidence="2">
    <location>
        <begin position="307"/>
        <end position="324"/>
    </location>
</feature>
<keyword evidence="2" id="KW-0812">Transmembrane</keyword>
<dbReference type="Pfam" id="PF13476">
    <property type="entry name" value="AAA_23"/>
    <property type="match status" value="1"/>
</dbReference>
<dbReference type="PANTHER" id="PTHR41259">
    <property type="entry name" value="DOUBLE-STRAND BREAK REPAIR RAD50 ATPASE, PUTATIVE-RELATED"/>
    <property type="match status" value="1"/>
</dbReference>
<name>A0A7G9FLS8_9FIRM</name>
<proteinExistence type="predicted"/>
<dbReference type="PANTHER" id="PTHR41259:SF1">
    <property type="entry name" value="DOUBLE-STRAND BREAK REPAIR RAD50 ATPASE, PUTATIVE-RELATED"/>
    <property type="match status" value="1"/>
</dbReference>
<gene>
    <name evidence="4" type="ORF">H9Q76_12470</name>
</gene>
<dbReference type="Gene3D" id="3.40.50.300">
    <property type="entry name" value="P-loop containing nucleotide triphosphate hydrolases"/>
    <property type="match status" value="2"/>
</dbReference>
<evidence type="ECO:0000313" key="5">
    <source>
        <dbReference type="Proteomes" id="UP000515819"/>
    </source>
</evidence>
<accession>A0A7G9FLS8</accession>
<feature type="coiled-coil region" evidence="1">
    <location>
        <begin position="372"/>
        <end position="413"/>
    </location>
</feature>
<keyword evidence="5" id="KW-1185">Reference proteome</keyword>
<dbReference type="SUPFAM" id="SSF52540">
    <property type="entry name" value="P-loop containing nucleoside triphosphate hydrolases"/>
    <property type="match status" value="1"/>
</dbReference>
<feature type="transmembrane region" description="Helical" evidence="2">
    <location>
        <begin position="280"/>
        <end position="301"/>
    </location>
</feature>
<feature type="domain" description="Rad50/SbcC-type AAA" evidence="3">
    <location>
        <begin position="5"/>
        <end position="217"/>
    </location>
</feature>
<keyword evidence="2" id="KW-1133">Transmembrane helix</keyword>
<dbReference type="GO" id="GO:0006302">
    <property type="term" value="P:double-strand break repair"/>
    <property type="evidence" value="ECO:0007669"/>
    <property type="project" value="InterPro"/>
</dbReference>
<dbReference type="InterPro" id="IPR027417">
    <property type="entry name" value="P-loop_NTPase"/>
</dbReference>
<evidence type="ECO:0000256" key="1">
    <source>
        <dbReference type="SAM" id="Coils"/>
    </source>
</evidence>
<keyword evidence="2" id="KW-0472">Membrane</keyword>
<dbReference type="EMBL" id="CP060632">
    <property type="protein sequence ID" value="QNL99509.1"/>
    <property type="molecule type" value="Genomic_DNA"/>
</dbReference>
<organism evidence="4 5">
    <name type="scientific">Wujia chipingensis</name>
    <dbReference type="NCBI Taxonomy" id="2763670"/>
    <lineage>
        <taxon>Bacteria</taxon>
        <taxon>Bacillati</taxon>
        <taxon>Bacillota</taxon>
        <taxon>Clostridia</taxon>
        <taxon>Lachnospirales</taxon>
        <taxon>Lachnospiraceae</taxon>
        <taxon>Wujia</taxon>
    </lineage>
</organism>
<dbReference type="KEGG" id="wcp:H9Q76_12470"/>
<reference evidence="4 5" key="1">
    <citation type="submission" date="2020-08" db="EMBL/GenBank/DDBJ databases">
        <authorList>
            <person name="Liu C."/>
            <person name="Sun Q."/>
        </authorList>
    </citation>
    <scope>NUCLEOTIDE SEQUENCE [LARGE SCALE GENOMIC DNA]</scope>
    <source>
        <strain evidence="4 5">NSJ-4</strain>
    </source>
</reference>
<protein>
    <submittedName>
        <fullName evidence="4">AAA family ATPase</fullName>
    </submittedName>
</protein>
<keyword evidence="1" id="KW-0175">Coiled coil</keyword>
<dbReference type="RefSeq" id="WP_249321249.1">
    <property type="nucleotide sequence ID" value="NZ_CP060632.1"/>
</dbReference>
<dbReference type="GO" id="GO:0016887">
    <property type="term" value="F:ATP hydrolysis activity"/>
    <property type="evidence" value="ECO:0007669"/>
    <property type="project" value="InterPro"/>
</dbReference>
<dbReference type="AlphaFoldDB" id="A0A7G9FLS8"/>
<evidence type="ECO:0000256" key="2">
    <source>
        <dbReference type="SAM" id="Phobius"/>
    </source>
</evidence>
<dbReference type="Proteomes" id="UP000515819">
    <property type="component" value="Chromosome"/>
</dbReference>